<evidence type="ECO:0000313" key="9">
    <source>
        <dbReference type="EMBL" id="OWQ85656.1"/>
    </source>
</evidence>
<dbReference type="Gene3D" id="3.30.1220.10">
    <property type="entry name" value="CobW-like, C-terminal domain"/>
    <property type="match status" value="1"/>
</dbReference>
<dbReference type="InterPro" id="IPR011629">
    <property type="entry name" value="CobW-like_C"/>
</dbReference>
<evidence type="ECO:0000256" key="4">
    <source>
        <dbReference type="ARBA" id="ARBA00034320"/>
    </source>
</evidence>
<dbReference type="Pfam" id="PF02492">
    <property type="entry name" value="cobW"/>
    <property type="match status" value="1"/>
</dbReference>
<feature type="compositionally biased region" description="Low complexity" evidence="7">
    <location>
        <begin position="36"/>
        <end position="48"/>
    </location>
</feature>
<name>A0A246IZA9_9BURK</name>
<dbReference type="PANTHER" id="PTHR43603:SF1">
    <property type="entry name" value="ZINC-REGULATED GTPASE METALLOPROTEIN ACTIVATOR 1"/>
    <property type="match status" value="1"/>
</dbReference>
<dbReference type="PANTHER" id="PTHR43603">
    <property type="entry name" value="COBW DOMAIN-CONTAINING PROTEIN DDB_G0274527"/>
    <property type="match status" value="1"/>
</dbReference>
<keyword evidence="10" id="KW-1185">Reference proteome</keyword>
<comment type="function">
    <text evidence="5">Zinc chaperone that directly transfers zinc cofactor to target proteins, thereby activating them. Zinc is transferred from the CXCC motif in the GTPase domain to the zinc binding site in target proteins in a process requiring GTP hydrolysis.</text>
</comment>
<dbReference type="GO" id="GO:0000166">
    <property type="term" value="F:nucleotide binding"/>
    <property type="evidence" value="ECO:0007669"/>
    <property type="project" value="UniProtKB-KW"/>
</dbReference>
<evidence type="ECO:0000313" key="10">
    <source>
        <dbReference type="Proteomes" id="UP000197468"/>
    </source>
</evidence>
<reference evidence="9 10" key="1">
    <citation type="journal article" date="2008" name="Int. J. Syst. Evol. Microbiol.">
        <title>Description of Roseateles aquatilis sp. nov. and Roseateles terrae sp. nov., in the class Betaproteobacteria, and emended description of the genus Roseateles.</title>
        <authorList>
            <person name="Gomila M."/>
            <person name="Bowien B."/>
            <person name="Falsen E."/>
            <person name="Moore E.R."/>
            <person name="Lalucat J."/>
        </authorList>
    </citation>
    <scope>NUCLEOTIDE SEQUENCE [LARGE SCALE GENOMIC DNA]</scope>
    <source>
        <strain evidence="9 10">CCUG 48205</strain>
    </source>
</reference>
<organism evidence="9 10">
    <name type="scientific">Roseateles aquatilis</name>
    <dbReference type="NCBI Taxonomy" id="431061"/>
    <lineage>
        <taxon>Bacteria</taxon>
        <taxon>Pseudomonadati</taxon>
        <taxon>Pseudomonadota</taxon>
        <taxon>Betaproteobacteria</taxon>
        <taxon>Burkholderiales</taxon>
        <taxon>Sphaerotilaceae</taxon>
        <taxon>Roseateles</taxon>
    </lineage>
</organism>
<dbReference type="CDD" id="cd03112">
    <property type="entry name" value="CobW-like"/>
    <property type="match status" value="1"/>
</dbReference>
<accession>A0A246IZA9</accession>
<feature type="region of interest" description="Disordered" evidence="7">
    <location>
        <begin position="1"/>
        <end position="54"/>
    </location>
</feature>
<protein>
    <recommendedName>
        <fullName evidence="8">CobW C-terminal domain-containing protein</fullName>
    </recommendedName>
</protein>
<dbReference type="Gene3D" id="3.40.50.300">
    <property type="entry name" value="P-loop containing nucleotide triphosphate hydrolases"/>
    <property type="match status" value="1"/>
</dbReference>
<evidence type="ECO:0000256" key="2">
    <source>
        <dbReference type="ARBA" id="ARBA00022801"/>
    </source>
</evidence>
<dbReference type="EMBL" id="NIOF01000012">
    <property type="protein sequence ID" value="OWQ85656.1"/>
    <property type="molecule type" value="Genomic_DNA"/>
</dbReference>
<comment type="catalytic activity">
    <reaction evidence="6">
        <text>GTP + H2O = GDP + phosphate + H(+)</text>
        <dbReference type="Rhea" id="RHEA:19669"/>
        <dbReference type="ChEBI" id="CHEBI:15377"/>
        <dbReference type="ChEBI" id="CHEBI:15378"/>
        <dbReference type="ChEBI" id="CHEBI:37565"/>
        <dbReference type="ChEBI" id="CHEBI:43474"/>
        <dbReference type="ChEBI" id="CHEBI:58189"/>
    </reaction>
    <physiologicalReaction direction="left-to-right" evidence="6">
        <dbReference type="Rhea" id="RHEA:19670"/>
    </physiologicalReaction>
</comment>
<keyword evidence="2" id="KW-0378">Hydrolase</keyword>
<evidence type="ECO:0000256" key="5">
    <source>
        <dbReference type="ARBA" id="ARBA00045658"/>
    </source>
</evidence>
<dbReference type="SUPFAM" id="SSF52540">
    <property type="entry name" value="P-loop containing nucleoside triphosphate hydrolases"/>
    <property type="match status" value="1"/>
</dbReference>
<feature type="domain" description="CobW C-terminal" evidence="8">
    <location>
        <begin position="313"/>
        <end position="405"/>
    </location>
</feature>
<keyword evidence="3" id="KW-0143">Chaperone</keyword>
<proteinExistence type="inferred from homology"/>
<comment type="caution">
    <text evidence="9">The sequence shown here is derived from an EMBL/GenBank/DDBJ whole genome shotgun (WGS) entry which is preliminary data.</text>
</comment>
<evidence type="ECO:0000259" key="8">
    <source>
        <dbReference type="SMART" id="SM00833"/>
    </source>
</evidence>
<dbReference type="InterPro" id="IPR027417">
    <property type="entry name" value="P-loop_NTPase"/>
</dbReference>
<dbReference type="InterPro" id="IPR036627">
    <property type="entry name" value="CobW-likC_sf"/>
</dbReference>
<keyword evidence="1" id="KW-0547">Nucleotide-binding</keyword>
<dbReference type="InterPro" id="IPR051927">
    <property type="entry name" value="Zn_Chap_cDPG_Synth"/>
</dbReference>
<gene>
    <name evidence="9" type="ORF">CDN99_21470</name>
</gene>
<evidence type="ECO:0000256" key="6">
    <source>
        <dbReference type="ARBA" id="ARBA00049117"/>
    </source>
</evidence>
<evidence type="ECO:0000256" key="7">
    <source>
        <dbReference type="SAM" id="MobiDB-lite"/>
    </source>
</evidence>
<dbReference type="AlphaFoldDB" id="A0A246IZA9"/>
<dbReference type="RefSeq" id="WP_088386959.1">
    <property type="nucleotide sequence ID" value="NZ_NIOF01000012.1"/>
</dbReference>
<evidence type="ECO:0000256" key="3">
    <source>
        <dbReference type="ARBA" id="ARBA00023186"/>
    </source>
</evidence>
<dbReference type="SMART" id="SM00833">
    <property type="entry name" value="CobW_C"/>
    <property type="match status" value="1"/>
</dbReference>
<comment type="similarity">
    <text evidence="4">Belongs to the SIMIBI class G3E GTPase family. ZNG1 subfamily.</text>
</comment>
<dbReference type="Proteomes" id="UP000197468">
    <property type="component" value="Unassembled WGS sequence"/>
</dbReference>
<evidence type="ECO:0000256" key="1">
    <source>
        <dbReference type="ARBA" id="ARBA00022741"/>
    </source>
</evidence>
<dbReference type="Pfam" id="PF07683">
    <property type="entry name" value="CobW_C"/>
    <property type="match status" value="1"/>
</dbReference>
<sequence>MSTPPPFQDTVADGDEPTPRASGHAPGHVPGPVPGHVPGHVPAHAPGHAPRRARRRLPTTVLSGFLGAGKTTLLNHILRNREGLRVAVIVNDMSEVNIDASLVRDSARRDGVGLSRTEERMVEMSNGCICCTLRDDLLVEVRRLAEEDRFDHLLIESTGISEPMPIAATFDFTDEQGRSLKDLAHIDTMVTVVDAFNLLRDFDSEDFLSDRGAVAGDDDGRRLVQLLVEQIEFANVIVVSKTDLVGLAQLERVHALLHALNPDAEIIDARRGDVPLDQVLGTGLFDLERAEAMPRWVKALEGHDHSEADEYGIASFVYRASRPFDAERLHRLICEPPPGLLRHKGYVWLASRPEWLGCLSGAGAMTQLDPVGQWNVPPAERGQELVFIGQSLDRAALSRALDDCLLSDERHRLGPGHWRHLPDPFPAWDLSH</sequence>
<dbReference type="InterPro" id="IPR003495">
    <property type="entry name" value="CobW/HypB/UreG_nucleotide-bd"/>
</dbReference>
<dbReference type="GO" id="GO:0016787">
    <property type="term" value="F:hydrolase activity"/>
    <property type="evidence" value="ECO:0007669"/>
    <property type="project" value="UniProtKB-KW"/>
</dbReference>
<dbReference type="OrthoDB" id="9808822at2"/>